<dbReference type="EMBL" id="BORU01000001">
    <property type="protein sequence ID" value="GIO51751.1"/>
    <property type="molecule type" value="Genomic_DNA"/>
</dbReference>
<dbReference type="Proteomes" id="UP000676601">
    <property type="component" value="Unassembled WGS sequence"/>
</dbReference>
<reference evidence="1 2" key="1">
    <citation type="submission" date="2021-03" db="EMBL/GenBank/DDBJ databases">
        <title>Antimicrobial resistance genes in bacteria isolated from Japanese honey, and their potential for conferring macrolide and lincosamide resistance in the American foulbrood pathogen Paenibacillus larvae.</title>
        <authorList>
            <person name="Okamoto M."/>
            <person name="Kumagai M."/>
            <person name="Kanamori H."/>
            <person name="Takamatsu D."/>
        </authorList>
    </citation>
    <scope>NUCLEOTIDE SEQUENCE [LARGE SCALE GENOMIC DNA]</scope>
    <source>
        <strain evidence="1 2">J21TS7</strain>
    </source>
</reference>
<organism evidence="1 2">
    <name type="scientific">Paenibacillus cineris</name>
    <dbReference type="NCBI Taxonomy" id="237530"/>
    <lineage>
        <taxon>Bacteria</taxon>
        <taxon>Bacillati</taxon>
        <taxon>Bacillota</taxon>
        <taxon>Bacilli</taxon>
        <taxon>Bacillales</taxon>
        <taxon>Paenibacillaceae</taxon>
        <taxon>Paenibacillus</taxon>
    </lineage>
</organism>
<gene>
    <name evidence="1" type="ORF">J21TS7_00690</name>
</gene>
<keyword evidence="2" id="KW-1185">Reference proteome</keyword>
<comment type="caution">
    <text evidence="1">The sequence shown here is derived from an EMBL/GenBank/DDBJ whole genome shotgun (WGS) entry which is preliminary data.</text>
</comment>
<accession>A0ABQ4L564</accession>
<evidence type="ECO:0000313" key="2">
    <source>
        <dbReference type="Proteomes" id="UP000676601"/>
    </source>
</evidence>
<protein>
    <submittedName>
        <fullName evidence="1">Uncharacterized protein</fullName>
    </submittedName>
</protein>
<evidence type="ECO:0000313" key="1">
    <source>
        <dbReference type="EMBL" id="GIO51751.1"/>
    </source>
</evidence>
<dbReference type="RefSeq" id="WP_212982365.1">
    <property type="nucleotide sequence ID" value="NZ_BORU01000001.1"/>
</dbReference>
<sequence>MTAEEWISNNLEIIQDDGQETISWSGLVFTRVKVFISLFQEVFNVTNFADRDDLFNELIQHDQEQGLGFTPYLKAAKVYKL</sequence>
<proteinExistence type="predicted"/>
<name>A0ABQ4L564_9BACL</name>